<dbReference type="EMBL" id="CAJOBB010002449">
    <property type="protein sequence ID" value="CAF3969798.1"/>
    <property type="molecule type" value="Genomic_DNA"/>
</dbReference>
<protein>
    <recommendedName>
        <fullName evidence="6">ZZ-type domain-containing protein</fullName>
    </recommendedName>
</protein>
<proteinExistence type="predicted"/>
<evidence type="ECO:0000256" key="3">
    <source>
        <dbReference type="ARBA" id="ARBA00022833"/>
    </source>
</evidence>
<dbReference type="GO" id="GO:0008270">
    <property type="term" value="F:zinc ion binding"/>
    <property type="evidence" value="ECO:0007669"/>
    <property type="project" value="UniProtKB-KW"/>
</dbReference>
<evidence type="ECO:0008006" key="6">
    <source>
        <dbReference type="Google" id="ProtNLM"/>
    </source>
</evidence>
<evidence type="ECO:0000256" key="1">
    <source>
        <dbReference type="ARBA" id="ARBA00022723"/>
    </source>
</evidence>
<name>A0A819LRL2_9BILA</name>
<keyword evidence="3" id="KW-0862">Zinc</keyword>
<keyword evidence="1" id="KW-0479">Metal-binding</keyword>
<sequence>NILCNSCFMNPIVGIRYRCSCGINLCEKCEFIGLHDQNHRRMKITKTK</sequence>
<reference evidence="4" key="1">
    <citation type="submission" date="2021-02" db="EMBL/GenBank/DDBJ databases">
        <authorList>
            <person name="Nowell W R."/>
        </authorList>
    </citation>
    <scope>NUCLEOTIDE SEQUENCE</scope>
</reference>
<evidence type="ECO:0000256" key="2">
    <source>
        <dbReference type="ARBA" id="ARBA00022771"/>
    </source>
</evidence>
<dbReference type="AlphaFoldDB" id="A0A819LRL2"/>
<dbReference type="Gene3D" id="3.30.60.90">
    <property type="match status" value="1"/>
</dbReference>
<keyword evidence="2" id="KW-0863">Zinc-finger</keyword>
<feature type="non-terminal residue" evidence="4">
    <location>
        <position position="1"/>
    </location>
</feature>
<organism evidence="4 5">
    <name type="scientific">Adineta steineri</name>
    <dbReference type="NCBI Taxonomy" id="433720"/>
    <lineage>
        <taxon>Eukaryota</taxon>
        <taxon>Metazoa</taxon>
        <taxon>Spiralia</taxon>
        <taxon>Gnathifera</taxon>
        <taxon>Rotifera</taxon>
        <taxon>Eurotatoria</taxon>
        <taxon>Bdelloidea</taxon>
        <taxon>Adinetida</taxon>
        <taxon>Adinetidae</taxon>
        <taxon>Adineta</taxon>
    </lineage>
</organism>
<dbReference type="InterPro" id="IPR043145">
    <property type="entry name" value="Znf_ZZ_sf"/>
</dbReference>
<evidence type="ECO:0000313" key="5">
    <source>
        <dbReference type="Proteomes" id="UP000663868"/>
    </source>
</evidence>
<comment type="caution">
    <text evidence="4">The sequence shown here is derived from an EMBL/GenBank/DDBJ whole genome shotgun (WGS) entry which is preliminary data.</text>
</comment>
<evidence type="ECO:0000313" key="4">
    <source>
        <dbReference type="EMBL" id="CAF3969798.1"/>
    </source>
</evidence>
<accession>A0A819LRL2</accession>
<gene>
    <name evidence="4" type="ORF">KXQ929_LOCUS26704</name>
</gene>
<dbReference type="SUPFAM" id="SSF57850">
    <property type="entry name" value="RING/U-box"/>
    <property type="match status" value="1"/>
</dbReference>
<dbReference type="Proteomes" id="UP000663868">
    <property type="component" value="Unassembled WGS sequence"/>
</dbReference>